<evidence type="ECO:0000256" key="1">
    <source>
        <dbReference type="SAM" id="MobiDB-lite"/>
    </source>
</evidence>
<proteinExistence type="predicted"/>
<organism evidence="2 3">
    <name type="scientific">Nocardioides aurantiacus</name>
    <dbReference type="NCBI Taxonomy" id="86796"/>
    <lineage>
        <taxon>Bacteria</taxon>
        <taxon>Bacillati</taxon>
        <taxon>Actinomycetota</taxon>
        <taxon>Actinomycetes</taxon>
        <taxon>Propionibacteriales</taxon>
        <taxon>Nocardioidaceae</taxon>
        <taxon>Nocardioides</taxon>
    </lineage>
</organism>
<dbReference type="OrthoDB" id="3783044at2"/>
<reference evidence="2 3" key="1">
    <citation type="submission" date="2018-11" db="EMBL/GenBank/DDBJ databases">
        <title>Sequencing the genomes of 1000 actinobacteria strains.</title>
        <authorList>
            <person name="Klenk H.-P."/>
        </authorList>
    </citation>
    <scope>NUCLEOTIDE SEQUENCE [LARGE SCALE GENOMIC DNA]</scope>
    <source>
        <strain evidence="2 3">DSM 12652</strain>
    </source>
</reference>
<comment type="caution">
    <text evidence="2">The sequence shown here is derived from an EMBL/GenBank/DDBJ whole genome shotgun (WGS) entry which is preliminary data.</text>
</comment>
<accession>A0A3N2CVE0</accession>
<dbReference type="PROSITE" id="PS51257">
    <property type="entry name" value="PROKAR_LIPOPROTEIN"/>
    <property type="match status" value="1"/>
</dbReference>
<name>A0A3N2CVE0_9ACTN</name>
<dbReference type="AlphaFoldDB" id="A0A3N2CVE0"/>
<evidence type="ECO:0008006" key="4">
    <source>
        <dbReference type="Google" id="ProtNLM"/>
    </source>
</evidence>
<sequence length="226" mass="23534">MPTPARPTSRRTPRPAARLVLPLLALALVAAGCGGGSSAGDEPSRASATPSTDLPTGDVEIPEGVTPTKAGTELAFGETATVAYEPNTSKSSVLELTVQKVQTGRIGDLSAFQLDATTRRTTPYYVTVRVENVGSGDLGGAAVPLFAVDGADSLIQPSSFTSEFDRCPSTPLPAKFGEGASTSGCLVYLVPDRGELTAVSFRPLQTFEPITWDGKVLPAARKKARR</sequence>
<keyword evidence="3" id="KW-1185">Reference proteome</keyword>
<gene>
    <name evidence="2" type="ORF">EDD33_2316</name>
</gene>
<feature type="region of interest" description="Disordered" evidence="1">
    <location>
        <begin position="34"/>
        <end position="61"/>
    </location>
</feature>
<evidence type="ECO:0000313" key="3">
    <source>
        <dbReference type="Proteomes" id="UP000281738"/>
    </source>
</evidence>
<evidence type="ECO:0000313" key="2">
    <source>
        <dbReference type="EMBL" id="ROR91449.1"/>
    </source>
</evidence>
<protein>
    <recommendedName>
        <fullName evidence="4">DUF4352 domain-containing protein</fullName>
    </recommendedName>
</protein>
<dbReference type="RefSeq" id="WP_123390958.1">
    <property type="nucleotide sequence ID" value="NZ_RKHO01000001.1"/>
</dbReference>
<dbReference type="Proteomes" id="UP000281738">
    <property type="component" value="Unassembled WGS sequence"/>
</dbReference>
<dbReference type="EMBL" id="RKHO01000001">
    <property type="protein sequence ID" value="ROR91449.1"/>
    <property type="molecule type" value="Genomic_DNA"/>
</dbReference>